<feature type="region of interest" description="Disordered" evidence="1">
    <location>
        <begin position="356"/>
        <end position="386"/>
    </location>
</feature>
<feature type="compositionally biased region" description="Low complexity" evidence="1">
    <location>
        <begin position="228"/>
        <end position="295"/>
    </location>
</feature>
<comment type="caution">
    <text evidence="3">The sequence shown here is derived from an EMBL/GenBank/DDBJ whole genome shotgun (WGS) entry which is preliminary data.</text>
</comment>
<evidence type="ECO:0000313" key="4">
    <source>
        <dbReference type="Proteomes" id="UP001371305"/>
    </source>
</evidence>
<proteinExistence type="predicted"/>
<reference evidence="3 4" key="1">
    <citation type="submission" date="2024-04" db="EMBL/GenBank/DDBJ databases">
        <title>Luteolibacter sp. isolated from soil.</title>
        <authorList>
            <person name="An J."/>
        </authorList>
    </citation>
    <scope>NUCLEOTIDE SEQUENCE [LARGE SCALE GENOMIC DNA]</scope>
    <source>
        <strain evidence="3 4">Y139</strain>
    </source>
</reference>
<evidence type="ECO:0000256" key="1">
    <source>
        <dbReference type="SAM" id="MobiDB-lite"/>
    </source>
</evidence>
<sequence length="386" mass="40946">MKVTQRYEIEEMLSQDAYGVAFRARDREEKRDVVLRRFFPNGRDGGGLKPEEQPPFLEAVGKLKELKLKELRKTFDGGCDPVDGIPFLVTDWVGGDTLGSFTQGKSLEAASVKDIVEVALKASQEISRVLGHEMLWVGCSEDSLIIPESGRGITFWVEPLASLNFRGLQPLAELAERLMGWKGKPAKHDSDGDGLAGWIRQIRANPKAWSLAQALEALHKPVSAATPPAAAVAQPQRSSSSSAKPVKPASVTQPATATKPAAATAAATKSATATKSAATKQAKGGATRKGAAPAKRPQKSFNWPLAVVVILLLLGGGGFAAWKTGKLDGLLTKFQSPKTPPPPTREEMIEQLRAKTMAAPAKGAAADSSAKAEAAPKPAEPPKPAK</sequence>
<dbReference type="RefSeq" id="WP_341404304.1">
    <property type="nucleotide sequence ID" value="NZ_JBBUKT010000003.1"/>
</dbReference>
<evidence type="ECO:0000313" key="3">
    <source>
        <dbReference type="EMBL" id="MEK7950702.1"/>
    </source>
</evidence>
<keyword evidence="2" id="KW-1133">Transmembrane helix</keyword>
<keyword evidence="2" id="KW-0812">Transmembrane</keyword>
<dbReference type="InterPro" id="IPR011009">
    <property type="entry name" value="Kinase-like_dom_sf"/>
</dbReference>
<dbReference type="Proteomes" id="UP001371305">
    <property type="component" value="Unassembled WGS sequence"/>
</dbReference>
<gene>
    <name evidence="3" type="ORF">WKV53_09360</name>
</gene>
<evidence type="ECO:0008006" key="5">
    <source>
        <dbReference type="Google" id="ProtNLM"/>
    </source>
</evidence>
<keyword evidence="4" id="KW-1185">Reference proteome</keyword>
<feature type="transmembrane region" description="Helical" evidence="2">
    <location>
        <begin position="303"/>
        <end position="322"/>
    </location>
</feature>
<name>A0ABU9AUK3_9BACT</name>
<protein>
    <recommendedName>
        <fullName evidence="5">Protein kinase domain-containing protein</fullName>
    </recommendedName>
</protein>
<evidence type="ECO:0000256" key="2">
    <source>
        <dbReference type="SAM" id="Phobius"/>
    </source>
</evidence>
<dbReference type="SUPFAM" id="SSF56112">
    <property type="entry name" value="Protein kinase-like (PK-like)"/>
    <property type="match status" value="1"/>
</dbReference>
<feature type="region of interest" description="Disordered" evidence="1">
    <location>
        <begin position="228"/>
        <end position="297"/>
    </location>
</feature>
<dbReference type="EMBL" id="JBBUKT010000003">
    <property type="protein sequence ID" value="MEK7950702.1"/>
    <property type="molecule type" value="Genomic_DNA"/>
</dbReference>
<organism evidence="3 4">
    <name type="scientific">Luteolibacter soli</name>
    <dbReference type="NCBI Taxonomy" id="3135280"/>
    <lineage>
        <taxon>Bacteria</taxon>
        <taxon>Pseudomonadati</taxon>
        <taxon>Verrucomicrobiota</taxon>
        <taxon>Verrucomicrobiia</taxon>
        <taxon>Verrucomicrobiales</taxon>
        <taxon>Verrucomicrobiaceae</taxon>
        <taxon>Luteolibacter</taxon>
    </lineage>
</organism>
<keyword evidence="2" id="KW-0472">Membrane</keyword>
<accession>A0ABU9AUK3</accession>
<feature type="compositionally biased region" description="Low complexity" evidence="1">
    <location>
        <begin position="356"/>
        <end position="377"/>
    </location>
</feature>